<evidence type="ECO:0000256" key="2">
    <source>
        <dbReference type="ARBA" id="ARBA00022649"/>
    </source>
</evidence>
<reference evidence="3 4" key="1">
    <citation type="submission" date="2018-03" db="EMBL/GenBank/DDBJ databases">
        <title>Genomic Encyclopedia of Archaeal and Bacterial Type Strains, Phase II (KMG-II): from individual species to whole genera.</title>
        <authorList>
            <person name="Goeker M."/>
        </authorList>
    </citation>
    <scope>NUCLEOTIDE SEQUENCE [LARGE SCALE GENOMIC DNA]</scope>
    <source>
        <strain evidence="3 4">DSM 27929</strain>
    </source>
</reference>
<dbReference type="PANTHER" id="PTHR33755">
    <property type="entry name" value="TOXIN PARE1-RELATED"/>
    <property type="match status" value="1"/>
</dbReference>
<dbReference type="EMBL" id="PVTR01000005">
    <property type="protein sequence ID" value="PRY87939.1"/>
    <property type="molecule type" value="Genomic_DNA"/>
</dbReference>
<proteinExistence type="inferred from homology"/>
<accession>A0A2T0WML2</accession>
<dbReference type="Proteomes" id="UP000238157">
    <property type="component" value="Unassembled WGS sequence"/>
</dbReference>
<dbReference type="InterPro" id="IPR035093">
    <property type="entry name" value="RelE/ParE_toxin_dom_sf"/>
</dbReference>
<keyword evidence="2" id="KW-1277">Toxin-antitoxin system</keyword>
<gene>
    <name evidence="3" type="ORF">CLW00_10559</name>
</gene>
<dbReference type="AlphaFoldDB" id="A0A2T0WML2"/>
<organism evidence="3 4">
    <name type="scientific">Mongoliibacter ruber</name>
    <dbReference type="NCBI Taxonomy" id="1750599"/>
    <lineage>
        <taxon>Bacteria</taxon>
        <taxon>Pseudomonadati</taxon>
        <taxon>Bacteroidota</taxon>
        <taxon>Cytophagia</taxon>
        <taxon>Cytophagales</taxon>
        <taxon>Cyclobacteriaceae</taxon>
        <taxon>Mongoliibacter</taxon>
    </lineage>
</organism>
<comment type="caution">
    <text evidence="3">The sequence shown here is derived from an EMBL/GenBank/DDBJ whole genome shotgun (WGS) entry which is preliminary data.</text>
</comment>
<protein>
    <submittedName>
        <fullName evidence="3">Plasmid stabilization system protein ParE</fullName>
    </submittedName>
</protein>
<comment type="similarity">
    <text evidence="1">Belongs to the RelE toxin family.</text>
</comment>
<evidence type="ECO:0000256" key="1">
    <source>
        <dbReference type="ARBA" id="ARBA00006226"/>
    </source>
</evidence>
<dbReference type="Pfam" id="PF05016">
    <property type="entry name" value="ParE_toxin"/>
    <property type="match status" value="1"/>
</dbReference>
<dbReference type="Gene3D" id="3.30.2310.20">
    <property type="entry name" value="RelE-like"/>
    <property type="match status" value="1"/>
</dbReference>
<dbReference type="InterPro" id="IPR051803">
    <property type="entry name" value="TA_system_RelE-like_toxin"/>
</dbReference>
<keyword evidence="4" id="KW-1185">Reference proteome</keyword>
<dbReference type="InterPro" id="IPR007712">
    <property type="entry name" value="RelE/ParE_toxin"/>
</dbReference>
<name>A0A2T0WML2_9BACT</name>
<sequence>MTDLKEIADYISKDSIKYAKILVKGLKKRTIILKTNPLSGQKIDFFNDDTIRQLTEGSYIIVYKIINDKRIDILTVHHSARDLGKRKLDP</sequence>
<evidence type="ECO:0000313" key="4">
    <source>
        <dbReference type="Proteomes" id="UP000238157"/>
    </source>
</evidence>
<evidence type="ECO:0000313" key="3">
    <source>
        <dbReference type="EMBL" id="PRY87939.1"/>
    </source>
</evidence>